<keyword evidence="8" id="KW-0547">Nucleotide-binding</keyword>
<evidence type="ECO:0000256" key="1">
    <source>
        <dbReference type="ARBA" id="ARBA00001946"/>
    </source>
</evidence>
<proteinExistence type="inferred from homology"/>
<dbReference type="PIRSF" id="PIRSF015582">
    <property type="entry name" value="Cit_lyase_B"/>
    <property type="match status" value="1"/>
</dbReference>
<feature type="binding site" evidence="5">
    <location>
        <position position="73"/>
    </location>
    <ligand>
        <name>substrate</name>
    </ligand>
</feature>
<name>A0A0M9GNT5_9HYPH</name>
<dbReference type="PATRIC" id="fig|1514904.3.peg.3042"/>
<evidence type="ECO:0000256" key="5">
    <source>
        <dbReference type="PIRSR" id="PIRSR015582-1"/>
    </source>
</evidence>
<dbReference type="RefSeq" id="WP_053998290.1">
    <property type="nucleotide sequence ID" value="NZ_JXMU01000005.1"/>
</dbReference>
<dbReference type="PANTHER" id="PTHR32308">
    <property type="entry name" value="LYASE BETA SUBUNIT, PUTATIVE (AFU_ORTHOLOGUE AFUA_4G13030)-RELATED"/>
    <property type="match status" value="1"/>
</dbReference>
<dbReference type="OrthoDB" id="9800547at2"/>
<dbReference type="InterPro" id="IPR015813">
    <property type="entry name" value="Pyrv/PenolPyrv_kinase-like_dom"/>
</dbReference>
<organism evidence="8 9">
    <name type="scientific">Ahrensia marina</name>
    <dbReference type="NCBI Taxonomy" id="1514904"/>
    <lineage>
        <taxon>Bacteria</taxon>
        <taxon>Pseudomonadati</taxon>
        <taxon>Pseudomonadota</taxon>
        <taxon>Alphaproteobacteria</taxon>
        <taxon>Hyphomicrobiales</taxon>
        <taxon>Ahrensiaceae</taxon>
        <taxon>Ahrensia</taxon>
    </lineage>
</organism>
<comment type="caution">
    <text evidence="8">The sequence shown here is derived from an EMBL/GenBank/DDBJ whole genome shotgun (WGS) entry which is preliminary data.</text>
</comment>
<dbReference type="GO" id="GO:0006107">
    <property type="term" value="P:oxaloacetate metabolic process"/>
    <property type="evidence" value="ECO:0007669"/>
    <property type="project" value="TreeGrafter"/>
</dbReference>
<feature type="binding site" evidence="6">
    <location>
        <position position="162"/>
    </location>
    <ligand>
        <name>Mg(2+)</name>
        <dbReference type="ChEBI" id="CHEBI:18420"/>
    </ligand>
</feature>
<feature type="binding site" evidence="6">
    <location>
        <position position="131"/>
    </location>
    <ligand>
        <name>Mg(2+)</name>
        <dbReference type="ChEBI" id="CHEBI:18420"/>
    </ligand>
</feature>
<dbReference type="Pfam" id="PF03328">
    <property type="entry name" value="HpcH_HpaI"/>
    <property type="match status" value="1"/>
</dbReference>
<feature type="domain" description="HpcH/HpaI aldolase/citrate lyase" evidence="7">
    <location>
        <begin position="12"/>
        <end position="230"/>
    </location>
</feature>
<dbReference type="STRING" id="1514904.SU32_05240"/>
<protein>
    <submittedName>
        <fullName evidence="8">ATP-binding protein</fullName>
    </submittedName>
</protein>
<dbReference type="GO" id="GO:0005524">
    <property type="term" value="F:ATP binding"/>
    <property type="evidence" value="ECO:0007669"/>
    <property type="project" value="UniProtKB-KW"/>
</dbReference>
<dbReference type="PANTHER" id="PTHR32308:SF10">
    <property type="entry name" value="CITRATE LYASE SUBUNIT BETA"/>
    <property type="match status" value="1"/>
</dbReference>
<dbReference type="InterPro" id="IPR005000">
    <property type="entry name" value="Aldolase/citrate-lyase_domain"/>
</dbReference>
<evidence type="ECO:0000256" key="2">
    <source>
        <dbReference type="ARBA" id="ARBA00005568"/>
    </source>
</evidence>
<evidence type="ECO:0000313" key="8">
    <source>
        <dbReference type="EMBL" id="KPB02153.1"/>
    </source>
</evidence>
<dbReference type="InterPro" id="IPR040442">
    <property type="entry name" value="Pyrv_kinase-like_dom_sf"/>
</dbReference>
<dbReference type="GO" id="GO:0000287">
    <property type="term" value="F:magnesium ion binding"/>
    <property type="evidence" value="ECO:0007669"/>
    <property type="project" value="TreeGrafter"/>
</dbReference>
<comment type="similarity">
    <text evidence="2">Belongs to the HpcH/HpaI aldolase family.</text>
</comment>
<reference evidence="8 9" key="1">
    <citation type="submission" date="2015-01" db="EMBL/GenBank/DDBJ databases">
        <title>Ahrensia donghaiensis sp. nov., a novel dimethylsulphoniopropionate-cleavage bacterium isolated from seawater and emended descriptions of the genus Ahrensia and Ahrensia kielensis.</title>
        <authorList>
            <person name="Liu J."/>
        </authorList>
    </citation>
    <scope>NUCLEOTIDE SEQUENCE [LARGE SCALE GENOMIC DNA]</scope>
    <source>
        <strain evidence="8 9">LZD062</strain>
    </source>
</reference>
<keyword evidence="9" id="KW-1185">Reference proteome</keyword>
<evidence type="ECO:0000256" key="6">
    <source>
        <dbReference type="PIRSR" id="PIRSR015582-2"/>
    </source>
</evidence>
<feature type="binding site" evidence="5">
    <location>
        <position position="131"/>
    </location>
    <ligand>
        <name>substrate</name>
    </ligand>
</feature>
<comment type="cofactor">
    <cofactor evidence="1">
        <name>Mg(2+)</name>
        <dbReference type="ChEBI" id="CHEBI:18420"/>
    </cofactor>
</comment>
<evidence type="ECO:0000256" key="3">
    <source>
        <dbReference type="ARBA" id="ARBA00022723"/>
    </source>
</evidence>
<dbReference type="Gene3D" id="3.20.20.60">
    <property type="entry name" value="Phosphoenolpyruvate-binding domains"/>
    <property type="match status" value="1"/>
</dbReference>
<dbReference type="Proteomes" id="UP000038011">
    <property type="component" value="Unassembled WGS sequence"/>
</dbReference>
<keyword evidence="8" id="KW-0067">ATP-binding</keyword>
<evidence type="ECO:0000256" key="4">
    <source>
        <dbReference type="ARBA" id="ARBA00022842"/>
    </source>
</evidence>
<gene>
    <name evidence="8" type="ORF">SU32_05240</name>
</gene>
<dbReference type="InterPro" id="IPR011206">
    <property type="entry name" value="Citrate_lyase_beta/mcl1/mcl2"/>
</dbReference>
<keyword evidence="4 6" id="KW-0460">Magnesium</keyword>
<evidence type="ECO:0000313" key="9">
    <source>
        <dbReference type="Proteomes" id="UP000038011"/>
    </source>
</evidence>
<dbReference type="EMBL" id="JXMU01000005">
    <property type="protein sequence ID" value="KPB02153.1"/>
    <property type="molecule type" value="Genomic_DNA"/>
</dbReference>
<accession>A0A0M9GNT5</accession>
<keyword evidence="3 6" id="KW-0479">Metal-binding</keyword>
<dbReference type="GO" id="GO:0003824">
    <property type="term" value="F:catalytic activity"/>
    <property type="evidence" value="ECO:0007669"/>
    <property type="project" value="InterPro"/>
</dbReference>
<dbReference type="AlphaFoldDB" id="A0A0M9GNT5"/>
<sequence length="299" mass="32793">MRNTSRPVKLRRSVLYVPADNERALEKSQSLDADCLIYDLEDAVAPEGKAQARENLRKHFDRHPHARAERAIRINALSTEFGTEDLMCARACQPDAIVLPKVNLSRDVLELSDALDETDAPEDLQIFAMIETAKSILNIGDIADVSDASGGRLSCFIVGMNDLITETQLNAENARQHAHSWLMQILLAARAGAIDVIDSVYNDFRDTDGFNAECFSAVEMGFDGKSLIHPSQIQATNLAFMPNESELIEADAIVSAFRLPENQSKGVISLNGKMVERLHLVQAEALLAKAAIARASLGH</sequence>
<evidence type="ECO:0000259" key="7">
    <source>
        <dbReference type="Pfam" id="PF03328"/>
    </source>
</evidence>
<dbReference type="SUPFAM" id="SSF51621">
    <property type="entry name" value="Phosphoenolpyruvate/pyruvate domain"/>
    <property type="match status" value="1"/>
</dbReference>